<dbReference type="VEuPathDB" id="FungiDB:PC110_g16545"/>
<sequence>MGSADVRENVPPPATDGGSWRSDLSDLQTTVCSDEEWVESAEETSSSASTSSKQHQSRENDHPRNDLDEYLKEYVAATYQSVRVRTNNKVAAKNKKLKV</sequence>
<reference evidence="2" key="1">
    <citation type="submission" date="2018-10" db="EMBL/GenBank/DDBJ databases">
        <title>Effector identification in a new, highly contiguous assembly of the strawberry crown rot pathogen Phytophthora cactorum.</title>
        <authorList>
            <person name="Armitage A.D."/>
            <person name="Nellist C.F."/>
            <person name="Bates H."/>
            <person name="Vickerstaff R.J."/>
            <person name="Harrison R.J."/>
        </authorList>
    </citation>
    <scope>NUCLEOTIDE SEQUENCE</scope>
    <source>
        <strain evidence="2">P415</strain>
        <strain evidence="3">P421</strain>
    </source>
</reference>
<evidence type="ECO:0000313" key="4">
    <source>
        <dbReference type="Proteomes" id="UP000697107"/>
    </source>
</evidence>
<feature type="compositionally biased region" description="Low complexity" evidence="1">
    <location>
        <begin position="43"/>
        <end position="52"/>
    </location>
</feature>
<dbReference type="AlphaFoldDB" id="A0A8T1GWR9"/>
<gene>
    <name evidence="2" type="ORF">PC118_g1690</name>
    <name evidence="3" type="ORF">PC129_g14191</name>
</gene>
<proteinExistence type="predicted"/>
<accession>A0A8T1GWR9</accession>
<comment type="caution">
    <text evidence="2">The sequence shown here is derived from an EMBL/GenBank/DDBJ whole genome shotgun (WGS) entry which is preliminary data.</text>
</comment>
<evidence type="ECO:0000313" key="2">
    <source>
        <dbReference type="EMBL" id="KAG2997773.1"/>
    </source>
</evidence>
<dbReference type="Proteomes" id="UP000760860">
    <property type="component" value="Unassembled WGS sequence"/>
</dbReference>
<evidence type="ECO:0000313" key="3">
    <source>
        <dbReference type="EMBL" id="KAG3214908.1"/>
    </source>
</evidence>
<feature type="compositionally biased region" description="Acidic residues" evidence="1">
    <location>
        <begin position="33"/>
        <end position="42"/>
    </location>
</feature>
<organism evidence="2 4">
    <name type="scientific">Phytophthora cactorum</name>
    <dbReference type="NCBI Taxonomy" id="29920"/>
    <lineage>
        <taxon>Eukaryota</taxon>
        <taxon>Sar</taxon>
        <taxon>Stramenopiles</taxon>
        <taxon>Oomycota</taxon>
        <taxon>Peronosporomycetes</taxon>
        <taxon>Peronosporales</taxon>
        <taxon>Peronosporaceae</taxon>
        <taxon>Phytophthora</taxon>
    </lineage>
</organism>
<dbReference type="EMBL" id="RCML01000022">
    <property type="protein sequence ID" value="KAG2997773.1"/>
    <property type="molecule type" value="Genomic_DNA"/>
</dbReference>
<name>A0A8T1GWR9_9STRA</name>
<dbReference type="Proteomes" id="UP000697107">
    <property type="component" value="Unassembled WGS sequence"/>
</dbReference>
<feature type="compositionally biased region" description="Basic and acidic residues" evidence="1">
    <location>
        <begin position="56"/>
        <end position="69"/>
    </location>
</feature>
<protein>
    <submittedName>
        <fullName evidence="2">Uncharacterized protein</fullName>
    </submittedName>
</protein>
<feature type="region of interest" description="Disordered" evidence="1">
    <location>
        <begin position="1"/>
        <end position="69"/>
    </location>
</feature>
<dbReference type="EMBL" id="RCMV01000599">
    <property type="protein sequence ID" value="KAG3214908.1"/>
    <property type="molecule type" value="Genomic_DNA"/>
</dbReference>
<evidence type="ECO:0000256" key="1">
    <source>
        <dbReference type="SAM" id="MobiDB-lite"/>
    </source>
</evidence>